<dbReference type="PANTHER" id="PTHR32075">
    <property type="entry name" value="ISWI CHROMATIN-REMODELING COMPLEX SUBUNIT YPL216W-RELATED"/>
    <property type="match status" value="1"/>
</dbReference>
<dbReference type="STRING" id="2082308.A0A2K1QLB2"/>
<dbReference type="GO" id="GO:0031509">
    <property type="term" value="P:subtelomeric heterochromatin formation"/>
    <property type="evidence" value="ECO:0007669"/>
    <property type="project" value="TreeGrafter"/>
</dbReference>
<dbReference type="InterPro" id="IPR018501">
    <property type="entry name" value="DDT_dom"/>
</dbReference>
<feature type="region of interest" description="Disordered" evidence="4">
    <location>
        <begin position="396"/>
        <end position="447"/>
    </location>
</feature>
<feature type="compositionally biased region" description="Basic and acidic residues" evidence="4">
    <location>
        <begin position="961"/>
        <end position="977"/>
    </location>
</feature>
<evidence type="ECO:0008006" key="9">
    <source>
        <dbReference type="Google" id="ProtNLM"/>
    </source>
</evidence>
<evidence type="ECO:0000259" key="6">
    <source>
        <dbReference type="PROSITE" id="PS51136"/>
    </source>
</evidence>
<keyword evidence="2 3" id="KW-0539">Nucleus</keyword>
<comment type="caution">
    <text evidence="7">The sequence shown here is derived from an EMBL/GenBank/DDBJ whole genome shotgun (WGS) entry which is preliminary data.</text>
</comment>
<accession>A0A2K1QLB2</accession>
<dbReference type="InterPro" id="IPR028941">
    <property type="entry name" value="WHIM2_dom"/>
</dbReference>
<feature type="region of interest" description="Disordered" evidence="4">
    <location>
        <begin position="589"/>
        <end position="656"/>
    </location>
</feature>
<evidence type="ECO:0000256" key="3">
    <source>
        <dbReference type="PROSITE-ProRule" id="PRU00475"/>
    </source>
</evidence>
<comment type="subcellular location">
    <subcellularLocation>
        <location evidence="1 3">Nucleus</location>
    </subcellularLocation>
</comment>
<dbReference type="Pfam" id="PF10537">
    <property type="entry name" value="WAC_Acf1_DNA_bd"/>
    <property type="match status" value="1"/>
</dbReference>
<reference evidence="7 8" key="1">
    <citation type="submission" date="2017-06" db="EMBL/GenBank/DDBJ databases">
        <title>Draft genome sequence of a variant of Elsinoe murrayae.</title>
        <authorList>
            <person name="Cheng Q."/>
        </authorList>
    </citation>
    <scope>NUCLEOTIDE SEQUENCE [LARGE SCALE GENOMIC DNA]</scope>
    <source>
        <strain evidence="7 8">CQ-2017a</strain>
    </source>
</reference>
<evidence type="ECO:0000313" key="8">
    <source>
        <dbReference type="Proteomes" id="UP000243797"/>
    </source>
</evidence>
<dbReference type="GO" id="GO:0000785">
    <property type="term" value="C:chromatin"/>
    <property type="evidence" value="ECO:0007669"/>
    <property type="project" value="UniProtKB-ARBA"/>
</dbReference>
<dbReference type="Pfam" id="PF02791">
    <property type="entry name" value="DDT"/>
    <property type="match status" value="1"/>
</dbReference>
<dbReference type="GO" id="GO:0000781">
    <property type="term" value="C:chromosome, telomeric region"/>
    <property type="evidence" value="ECO:0007669"/>
    <property type="project" value="GOC"/>
</dbReference>
<dbReference type="PANTHER" id="PTHR32075:SF6">
    <property type="entry name" value="ISWI CHROMATIN-REMODELING COMPLEX SUBUNIT YPL216W-RELATED"/>
    <property type="match status" value="1"/>
</dbReference>
<gene>
    <name evidence="7" type="ORF">CAC42_4349</name>
</gene>
<evidence type="ECO:0000256" key="4">
    <source>
        <dbReference type="SAM" id="MobiDB-lite"/>
    </source>
</evidence>
<dbReference type="EMBL" id="NKHZ01000060">
    <property type="protein sequence ID" value="PNS15948.1"/>
    <property type="molecule type" value="Genomic_DNA"/>
</dbReference>
<sequence>MVLYKRKPIAYVEPPSNLHGETEVWTMRGSDEVFTSYDSYLERFDYYSQRNFTDAVNGRSNMTFFEALESENTSSGDIERTFPEALRAPILRKVQFSEIGRMDDLVSYVYEEFRNDFFPGEEVTLVMDDGESMEGTIREKANFPELRNPDGSVQRPAFSRYFVKIRDSNEEALLDGPHMKRGRNIFTKANIKSYLKNCMWRDAWIGAPWLVKEQLAIHYRLPMAIPAHLTQEAKNAQNKLMLAQQRDSPATKVKKTKIAGPKPFSVDQWNLHESDPMLKEDLGRHENTRQAIDDLDLSPSNGGQKRPRLKFLAPLDGTAGEGGLRMDSMGPLLETWNALNVHWDVYELDAFTFDDFVDAMKFSSPNVTCELIDEVHCAILKLLVNKEGDVEVDLPEMEDETTEEDESMADDSVPATPVEPPARRGRSRLSEVQNASDHPTLNDGPRHSHRAVEMLAERDWIARLTARDLSEGGWQIILVGLLHQLSLSPLYSSRVEPILHHLASPDLPPTQHSARTQYTTLDVNHRVTALSLLTQLSLSTPYIRHNLDRRSEEMTVIRKQKVETQRERKVHLAEVNSLELDRRANNPDAFLDEEEVKKEEIDTPVLANGHAPATSNGKHVDDSLSVNGDDEEEDLRPASVRRANQSRKRKRDEELARKENERLATLEKQKDKADKVKKYKRILRDIDAAKKKVADCEARIEGFDEKLREMNNARMRSLGRDRFWGRWWWFERVGMSMDGRRGKKGSEEGYANGRLWCQGPLEMERIGFVEMCEADEKGYVARHGVSVVQRKRDEEEGEGVRTAEQWGYFDTAEEVDGLIAWLEEKGRREKDLKKELVAWRDDIVGQMEQMQEILHPLEEVEAEEEAKREVRTRVSTRNKTYLDEGDVEKHWRCLRWRNTKAGKTGRHCVNKDRKGPTITMGKRGQKQAHLDEERNRAVSSRSGAGGKGIAIRVPSGRAKKVLKETSEEVETEDKTVERGLNGRPMRSTRGKRGRFADEDEDEVDELALEEPRATRRSTRNR</sequence>
<dbReference type="AlphaFoldDB" id="A0A2K1QLB2"/>
<organism evidence="7 8">
    <name type="scientific">Sphaceloma murrayae</name>
    <dbReference type="NCBI Taxonomy" id="2082308"/>
    <lineage>
        <taxon>Eukaryota</taxon>
        <taxon>Fungi</taxon>
        <taxon>Dikarya</taxon>
        <taxon>Ascomycota</taxon>
        <taxon>Pezizomycotina</taxon>
        <taxon>Dothideomycetes</taxon>
        <taxon>Dothideomycetidae</taxon>
        <taxon>Myriangiales</taxon>
        <taxon>Elsinoaceae</taxon>
        <taxon>Sphaceloma</taxon>
    </lineage>
</organism>
<evidence type="ECO:0000259" key="5">
    <source>
        <dbReference type="PROSITE" id="PS50827"/>
    </source>
</evidence>
<feature type="compositionally biased region" description="Acidic residues" evidence="4">
    <location>
        <begin position="396"/>
        <end position="409"/>
    </location>
</feature>
<dbReference type="InterPro" id="IPR013136">
    <property type="entry name" value="WSTF_Acf1_Cbp146"/>
</dbReference>
<feature type="region of interest" description="Disordered" evidence="4">
    <location>
        <begin position="904"/>
        <end position="1021"/>
    </location>
</feature>
<evidence type="ECO:0000313" key="7">
    <source>
        <dbReference type="EMBL" id="PNS15948.1"/>
    </source>
</evidence>
<evidence type="ECO:0000256" key="1">
    <source>
        <dbReference type="ARBA" id="ARBA00004123"/>
    </source>
</evidence>
<dbReference type="OrthoDB" id="332390at2759"/>
<dbReference type="PROSITE" id="PS50827">
    <property type="entry name" value="DDT"/>
    <property type="match status" value="1"/>
</dbReference>
<dbReference type="GO" id="GO:0005634">
    <property type="term" value="C:nucleus"/>
    <property type="evidence" value="ECO:0007669"/>
    <property type="project" value="UniProtKB-SubCell"/>
</dbReference>
<dbReference type="Pfam" id="PF15613">
    <property type="entry name" value="WSD"/>
    <property type="match status" value="1"/>
</dbReference>
<dbReference type="PROSITE" id="PS51136">
    <property type="entry name" value="WAC"/>
    <property type="match status" value="1"/>
</dbReference>
<evidence type="ECO:0000256" key="2">
    <source>
        <dbReference type="ARBA" id="ARBA00023242"/>
    </source>
</evidence>
<proteinExistence type="predicted"/>
<dbReference type="InParanoid" id="A0A2K1QLB2"/>
<dbReference type="Proteomes" id="UP000243797">
    <property type="component" value="Unassembled WGS sequence"/>
</dbReference>
<dbReference type="FunCoup" id="A0A2K1QLB2">
    <property type="interactions" value="229"/>
</dbReference>
<feature type="domain" description="WAC" evidence="6">
    <location>
        <begin position="22"/>
        <end position="131"/>
    </location>
</feature>
<feature type="compositionally biased region" description="Acidic residues" evidence="4">
    <location>
        <begin position="997"/>
        <end position="1008"/>
    </location>
</feature>
<feature type="domain" description="DDT" evidence="5">
    <location>
        <begin position="326"/>
        <end position="389"/>
    </location>
</feature>
<feature type="compositionally biased region" description="Polar residues" evidence="4">
    <location>
        <begin position="430"/>
        <end position="439"/>
    </location>
</feature>
<keyword evidence="8" id="KW-1185">Reference proteome</keyword>
<name>A0A2K1QLB2_9PEZI</name>
<protein>
    <recommendedName>
        <fullName evidence="9">Imitation switch two complex protein 1</fullName>
    </recommendedName>
</protein>